<keyword evidence="1" id="KW-0479">Metal-binding</keyword>
<feature type="non-terminal residue" evidence="7">
    <location>
        <position position="137"/>
    </location>
</feature>
<dbReference type="GO" id="GO:0008270">
    <property type="term" value="F:zinc ion binding"/>
    <property type="evidence" value="ECO:0007669"/>
    <property type="project" value="UniProtKB-KW"/>
</dbReference>
<dbReference type="Pfam" id="PF00096">
    <property type="entry name" value="zf-C2H2"/>
    <property type="match status" value="1"/>
</dbReference>
<dbReference type="EnsemblMetazoa" id="CapteT27975">
    <property type="protein sequence ID" value="CapteP27975"/>
    <property type="gene ID" value="CapteG27975"/>
</dbReference>
<evidence type="ECO:0000256" key="3">
    <source>
        <dbReference type="ARBA" id="ARBA00022771"/>
    </source>
</evidence>
<evidence type="ECO:0000256" key="4">
    <source>
        <dbReference type="ARBA" id="ARBA00022833"/>
    </source>
</evidence>
<evidence type="ECO:0000256" key="5">
    <source>
        <dbReference type="PROSITE-ProRule" id="PRU00042"/>
    </source>
</evidence>
<dbReference type="InterPro" id="IPR013087">
    <property type="entry name" value="Znf_C2H2_type"/>
</dbReference>
<dbReference type="SUPFAM" id="SSF57667">
    <property type="entry name" value="beta-beta-alpha zinc fingers"/>
    <property type="match status" value="2"/>
</dbReference>
<reference evidence="9" key="1">
    <citation type="submission" date="2012-12" db="EMBL/GenBank/DDBJ databases">
        <authorList>
            <person name="Hellsten U."/>
            <person name="Grimwood J."/>
            <person name="Chapman J.A."/>
            <person name="Shapiro H."/>
            <person name="Aerts A."/>
            <person name="Otillar R.P."/>
            <person name="Terry A.Y."/>
            <person name="Boore J.L."/>
            <person name="Simakov O."/>
            <person name="Marletaz F."/>
            <person name="Cho S.-J."/>
            <person name="Edsinger-Gonzales E."/>
            <person name="Havlak P."/>
            <person name="Kuo D.-H."/>
            <person name="Larsson T."/>
            <person name="Lv J."/>
            <person name="Arendt D."/>
            <person name="Savage R."/>
            <person name="Osoegawa K."/>
            <person name="de Jong P."/>
            <person name="Lindberg D.R."/>
            <person name="Seaver E.C."/>
            <person name="Weisblat D.A."/>
            <person name="Putnam N.H."/>
            <person name="Grigoriev I.V."/>
            <person name="Rokhsar D.S."/>
        </authorList>
    </citation>
    <scope>NUCLEOTIDE SEQUENCE</scope>
    <source>
        <strain evidence="9">I ESC-2004</strain>
    </source>
</reference>
<dbReference type="PANTHER" id="PTHR24379:SF121">
    <property type="entry name" value="C2H2-TYPE DOMAIN-CONTAINING PROTEIN"/>
    <property type="match status" value="1"/>
</dbReference>
<sequence length="137" mass="15385">LSPQMVMPPTSASSADKMLKCPQCGLEFPTRDWGIFSRHVRGHETGELAKCQLCGESFKEDILLVQHMSRAHPPGTPLKCRLCDSMFENMDSLASHVQNMHQRESSSTEGQYRCHFCPKSFVHESGLIAHMNEHAAE</sequence>
<reference evidence="8" key="3">
    <citation type="submission" date="2015-06" db="UniProtKB">
        <authorList>
            <consortium name="EnsemblMetazoa"/>
        </authorList>
    </citation>
    <scope>IDENTIFICATION</scope>
</reference>
<dbReference type="SMART" id="SM00355">
    <property type="entry name" value="ZnF_C2H2"/>
    <property type="match status" value="4"/>
</dbReference>
<organism evidence="7">
    <name type="scientific">Capitella teleta</name>
    <name type="common">Polychaete worm</name>
    <dbReference type="NCBI Taxonomy" id="283909"/>
    <lineage>
        <taxon>Eukaryota</taxon>
        <taxon>Metazoa</taxon>
        <taxon>Spiralia</taxon>
        <taxon>Lophotrochozoa</taxon>
        <taxon>Annelida</taxon>
        <taxon>Polychaeta</taxon>
        <taxon>Sedentaria</taxon>
        <taxon>Scolecida</taxon>
        <taxon>Capitellidae</taxon>
        <taxon>Capitella</taxon>
    </lineage>
</organism>
<dbReference type="EMBL" id="KB305999">
    <property type="protein sequence ID" value="ELU00442.1"/>
    <property type="molecule type" value="Genomic_DNA"/>
</dbReference>
<proteinExistence type="predicted"/>
<evidence type="ECO:0000256" key="2">
    <source>
        <dbReference type="ARBA" id="ARBA00022737"/>
    </source>
</evidence>
<dbReference type="PROSITE" id="PS00028">
    <property type="entry name" value="ZINC_FINGER_C2H2_1"/>
    <property type="match status" value="3"/>
</dbReference>
<accession>R7UB23</accession>
<dbReference type="AlphaFoldDB" id="R7UB23"/>
<dbReference type="PROSITE" id="PS50157">
    <property type="entry name" value="ZINC_FINGER_C2H2_2"/>
    <property type="match status" value="3"/>
</dbReference>
<dbReference type="EMBL" id="AMQN01009692">
    <property type="status" value="NOT_ANNOTATED_CDS"/>
    <property type="molecule type" value="Genomic_DNA"/>
</dbReference>
<keyword evidence="9" id="KW-1185">Reference proteome</keyword>
<evidence type="ECO:0000259" key="6">
    <source>
        <dbReference type="PROSITE" id="PS50157"/>
    </source>
</evidence>
<keyword evidence="2" id="KW-0677">Repeat</keyword>
<dbReference type="HOGENOM" id="CLU_1870235_0_0_1"/>
<reference evidence="7 9" key="2">
    <citation type="journal article" date="2013" name="Nature">
        <title>Insights into bilaterian evolution from three spiralian genomes.</title>
        <authorList>
            <person name="Simakov O."/>
            <person name="Marletaz F."/>
            <person name="Cho S.J."/>
            <person name="Edsinger-Gonzales E."/>
            <person name="Havlak P."/>
            <person name="Hellsten U."/>
            <person name="Kuo D.H."/>
            <person name="Larsson T."/>
            <person name="Lv J."/>
            <person name="Arendt D."/>
            <person name="Savage R."/>
            <person name="Osoegawa K."/>
            <person name="de Jong P."/>
            <person name="Grimwood J."/>
            <person name="Chapman J.A."/>
            <person name="Shapiro H."/>
            <person name="Aerts A."/>
            <person name="Otillar R.P."/>
            <person name="Terry A.Y."/>
            <person name="Boore J.L."/>
            <person name="Grigoriev I.V."/>
            <person name="Lindberg D.R."/>
            <person name="Seaver E.C."/>
            <person name="Weisblat D.A."/>
            <person name="Putnam N.H."/>
            <person name="Rokhsar D.S."/>
        </authorList>
    </citation>
    <scope>NUCLEOTIDE SEQUENCE</scope>
    <source>
        <strain evidence="7 9">I ESC-2004</strain>
    </source>
</reference>
<protein>
    <recommendedName>
        <fullName evidence="6">C2H2-type domain-containing protein</fullName>
    </recommendedName>
</protein>
<evidence type="ECO:0000256" key="1">
    <source>
        <dbReference type="ARBA" id="ARBA00022723"/>
    </source>
</evidence>
<feature type="non-terminal residue" evidence="7">
    <location>
        <position position="1"/>
    </location>
</feature>
<keyword evidence="4" id="KW-0862">Zinc</keyword>
<feature type="domain" description="C2H2-type" evidence="6">
    <location>
        <begin position="112"/>
        <end position="137"/>
    </location>
</feature>
<dbReference type="Proteomes" id="UP000014760">
    <property type="component" value="Unassembled WGS sequence"/>
</dbReference>
<feature type="domain" description="C2H2-type" evidence="6">
    <location>
        <begin position="49"/>
        <end position="77"/>
    </location>
</feature>
<dbReference type="PANTHER" id="PTHR24379">
    <property type="entry name" value="KRAB AND ZINC FINGER DOMAIN-CONTAINING"/>
    <property type="match status" value="1"/>
</dbReference>
<feature type="domain" description="C2H2-type" evidence="6">
    <location>
        <begin position="78"/>
        <end position="106"/>
    </location>
</feature>
<dbReference type="Gene3D" id="3.30.160.60">
    <property type="entry name" value="Classic Zinc Finger"/>
    <property type="match status" value="2"/>
</dbReference>
<dbReference type="InterPro" id="IPR036236">
    <property type="entry name" value="Znf_C2H2_sf"/>
</dbReference>
<evidence type="ECO:0000313" key="8">
    <source>
        <dbReference type="EnsemblMetazoa" id="CapteP27975"/>
    </source>
</evidence>
<name>R7UB23_CAPTE</name>
<keyword evidence="3 5" id="KW-0863">Zinc-finger</keyword>
<gene>
    <name evidence="7" type="ORF">CAPTEDRAFT_27975</name>
</gene>
<evidence type="ECO:0000313" key="9">
    <source>
        <dbReference type="Proteomes" id="UP000014760"/>
    </source>
</evidence>
<evidence type="ECO:0000313" key="7">
    <source>
        <dbReference type="EMBL" id="ELU00442.1"/>
    </source>
</evidence>
<dbReference type="OrthoDB" id="6066510at2759"/>
<dbReference type="STRING" id="283909.R7UB23"/>